<keyword evidence="4" id="KW-0805">Transcription regulation</keyword>
<keyword evidence="11" id="KW-1185">Reference proteome</keyword>
<dbReference type="InterPro" id="IPR019194">
    <property type="entry name" value="Tscrpt_elong_fac_Eaf_N"/>
</dbReference>
<dbReference type="GO" id="GO:0006368">
    <property type="term" value="P:transcription elongation by RNA polymerase II"/>
    <property type="evidence" value="ECO:0007669"/>
    <property type="project" value="InterPro"/>
</dbReference>
<evidence type="ECO:0000256" key="7">
    <source>
        <dbReference type="ARBA" id="ARBA00023242"/>
    </source>
</evidence>
<keyword evidence="3" id="KW-0597">Phosphoprotein</keyword>
<evidence type="ECO:0000256" key="2">
    <source>
        <dbReference type="ARBA" id="ARBA00007798"/>
    </source>
</evidence>
<evidence type="ECO:0000259" key="9">
    <source>
        <dbReference type="Pfam" id="PF09816"/>
    </source>
</evidence>
<dbReference type="GO" id="GO:0032783">
    <property type="term" value="C:super elongation complex"/>
    <property type="evidence" value="ECO:0007669"/>
    <property type="project" value="InterPro"/>
</dbReference>
<proteinExistence type="inferred from homology"/>
<reference evidence="10 11" key="1">
    <citation type="journal article" date="2017" name="PLoS Biol.">
        <title>The sea cucumber genome provides insights into morphological evolution and visceral regeneration.</title>
        <authorList>
            <person name="Zhang X."/>
            <person name="Sun L."/>
            <person name="Yuan J."/>
            <person name="Sun Y."/>
            <person name="Gao Y."/>
            <person name="Zhang L."/>
            <person name="Li S."/>
            <person name="Dai H."/>
            <person name="Hamel J.F."/>
            <person name="Liu C."/>
            <person name="Yu Y."/>
            <person name="Liu S."/>
            <person name="Lin W."/>
            <person name="Guo K."/>
            <person name="Jin S."/>
            <person name="Xu P."/>
            <person name="Storey K.B."/>
            <person name="Huan P."/>
            <person name="Zhang T."/>
            <person name="Zhou Y."/>
            <person name="Zhang J."/>
            <person name="Lin C."/>
            <person name="Li X."/>
            <person name="Xing L."/>
            <person name="Huo D."/>
            <person name="Sun M."/>
            <person name="Wang L."/>
            <person name="Mercier A."/>
            <person name="Li F."/>
            <person name="Yang H."/>
            <person name="Xiang J."/>
        </authorList>
    </citation>
    <scope>NUCLEOTIDE SEQUENCE [LARGE SCALE GENOMIC DNA]</scope>
    <source>
        <strain evidence="10">Shaxun</strain>
        <tissue evidence="10">Muscle</tissue>
    </source>
</reference>
<gene>
    <name evidence="10" type="ORF">BSL78_15192</name>
</gene>
<feature type="compositionally biased region" description="Acidic residues" evidence="8">
    <location>
        <begin position="222"/>
        <end position="245"/>
    </location>
</feature>
<feature type="compositionally biased region" description="Pro residues" evidence="8">
    <location>
        <begin position="181"/>
        <end position="193"/>
    </location>
</feature>
<evidence type="ECO:0000256" key="4">
    <source>
        <dbReference type="ARBA" id="ARBA00023015"/>
    </source>
</evidence>
<organism evidence="10 11">
    <name type="scientific">Stichopus japonicus</name>
    <name type="common">Sea cucumber</name>
    <dbReference type="NCBI Taxonomy" id="307972"/>
    <lineage>
        <taxon>Eukaryota</taxon>
        <taxon>Metazoa</taxon>
        <taxon>Echinodermata</taxon>
        <taxon>Eleutherozoa</taxon>
        <taxon>Echinozoa</taxon>
        <taxon>Holothuroidea</taxon>
        <taxon>Aspidochirotacea</taxon>
        <taxon>Aspidochirotida</taxon>
        <taxon>Stichopodidae</taxon>
        <taxon>Apostichopus</taxon>
    </lineage>
</organism>
<comment type="similarity">
    <text evidence="2">Belongs to the EAF family.</text>
</comment>
<dbReference type="EMBL" id="MRZV01000548">
    <property type="protein sequence ID" value="PIK47944.1"/>
    <property type="molecule type" value="Genomic_DNA"/>
</dbReference>
<feature type="compositionally biased region" description="Polar residues" evidence="8">
    <location>
        <begin position="63"/>
        <end position="81"/>
    </location>
</feature>
<dbReference type="AlphaFoldDB" id="A0A2G8KIX0"/>
<evidence type="ECO:0000256" key="5">
    <source>
        <dbReference type="ARBA" id="ARBA00023159"/>
    </source>
</evidence>
<evidence type="ECO:0000256" key="3">
    <source>
        <dbReference type="ARBA" id="ARBA00022553"/>
    </source>
</evidence>
<dbReference type="OrthoDB" id="125903at2759"/>
<feature type="region of interest" description="Disordered" evidence="8">
    <location>
        <begin position="61"/>
        <end position="84"/>
    </location>
</feature>
<dbReference type="GO" id="GO:0003711">
    <property type="term" value="F:transcription elongation factor activity"/>
    <property type="evidence" value="ECO:0007669"/>
    <property type="project" value="TreeGrafter"/>
</dbReference>
<dbReference type="PANTHER" id="PTHR15970">
    <property type="entry name" value="ELL-ASSOCIATED FACTOR EAF"/>
    <property type="match status" value="1"/>
</dbReference>
<feature type="compositionally biased region" description="Low complexity" evidence="8">
    <location>
        <begin position="249"/>
        <end position="284"/>
    </location>
</feature>
<dbReference type="STRING" id="307972.A0A2G8KIX0"/>
<evidence type="ECO:0000256" key="8">
    <source>
        <dbReference type="SAM" id="MobiDB-lite"/>
    </source>
</evidence>
<dbReference type="InterPro" id="IPR027093">
    <property type="entry name" value="EAF_fam"/>
</dbReference>
<dbReference type="Pfam" id="PF09816">
    <property type="entry name" value="EAF"/>
    <property type="match status" value="1"/>
</dbReference>
<feature type="region of interest" description="Disordered" evidence="8">
    <location>
        <begin position="119"/>
        <end position="353"/>
    </location>
</feature>
<evidence type="ECO:0000313" key="10">
    <source>
        <dbReference type="EMBL" id="PIK47944.1"/>
    </source>
</evidence>
<sequence length="373" mass="42616">MDKVQAANKVTEMFGSERNELKLGRSFYKNKEGAFHTIRYDFKPASIDHSKAASLDMKDGSEVNISFPNDESKGGPSSTNFKGPMKPCQKDCVLIYDHRSGEFTLERLTSNINVKIQSSAEEETQQEDQAFDKPRPEPSKVEREPVRDLSPPSKFEREPVRDLSPPNKFEREPVRDLSPPSVSPPRAQRPPTPDAAITRTLSEDSSPEPAPVSRSLSQESSSSEEEEEEEEEEEREEVEEEEEEEVQHQQHQQQQHQQYQQHQQQQQYQQQQQHQQHQQQQQQHQHQHQHQEEQSEAESSSSEEEENNSSSNDDSSSEEEEEVIPQVSRAKKTKLETPPSSPPPAKARRGSAQILNQLEHDLSLSSSDSEDSD</sequence>
<keyword evidence="7" id="KW-0539">Nucleus</keyword>
<feature type="domain" description="Transcription elongation factor Eaf N-terminal" evidence="9">
    <location>
        <begin position="20"/>
        <end position="119"/>
    </location>
</feature>
<protein>
    <submittedName>
        <fullName evidence="10">Putative ELL-associated factor 2-like</fullName>
    </submittedName>
</protein>
<name>A0A2G8KIX0_STIJA</name>
<evidence type="ECO:0000313" key="11">
    <source>
        <dbReference type="Proteomes" id="UP000230750"/>
    </source>
</evidence>
<keyword evidence="5" id="KW-0010">Activator</keyword>
<accession>A0A2G8KIX0</accession>
<comment type="caution">
    <text evidence="10">The sequence shown here is derived from an EMBL/GenBank/DDBJ whole genome shotgun (WGS) entry which is preliminary data.</text>
</comment>
<evidence type="ECO:0000256" key="6">
    <source>
        <dbReference type="ARBA" id="ARBA00023163"/>
    </source>
</evidence>
<feature type="compositionally biased region" description="Basic and acidic residues" evidence="8">
    <location>
        <begin position="130"/>
        <end position="147"/>
    </location>
</feature>
<dbReference type="PANTHER" id="PTHR15970:SF2">
    <property type="entry name" value="ELL-ASSOCIATED FACTOR EAF"/>
    <property type="match status" value="1"/>
</dbReference>
<comment type="subcellular location">
    <subcellularLocation>
        <location evidence="1">Nucleus</location>
    </subcellularLocation>
</comment>
<evidence type="ECO:0000256" key="1">
    <source>
        <dbReference type="ARBA" id="ARBA00004123"/>
    </source>
</evidence>
<dbReference type="Proteomes" id="UP000230750">
    <property type="component" value="Unassembled WGS sequence"/>
</dbReference>
<keyword evidence="6" id="KW-0804">Transcription</keyword>